<name>A0A545UUX4_9HYPO</name>
<dbReference type="Proteomes" id="UP000315783">
    <property type="component" value="Unassembled WGS sequence"/>
</dbReference>
<reference evidence="1 2" key="1">
    <citation type="journal article" date="2019" name="Appl. Microbiol. Biotechnol.">
        <title>Genome sequence of Isaria javanica and comparative genome analysis insights into family S53 peptidase evolution in fungal entomopathogens.</title>
        <authorList>
            <person name="Lin R."/>
            <person name="Zhang X."/>
            <person name="Xin B."/>
            <person name="Zou M."/>
            <person name="Gao Y."/>
            <person name="Qin F."/>
            <person name="Hu Q."/>
            <person name="Xie B."/>
            <person name="Cheng X."/>
        </authorList>
    </citation>
    <scope>NUCLEOTIDE SEQUENCE [LARGE SCALE GENOMIC DNA]</scope>
    <source>
        <strain evidence="1 2">IJ1G</strain>
    </source>
</reference>
<proteinExistence type="predicted"/>
<organism evidence="1 2">
    <name type="scientific">Cordyceps javanica</name>
    <dbReference type="NCBI Taxonomy" id="43265"/>
    <lineage>
        <taxon>Eukaryota</taxon>
        <taxon>Fungi</taxon>
        <taxon>Dikarya</taxon>
        <taxon>Ascomycota</taxon>
        <taxon>Pezizomycotina</taxon>
        <taxon>Sordariomycetes</taxon>
        <taxon>Hypocreomycetidae</taxon>
        <taxon>Hypocreales</taxon>
        <taxon>Cordycipitaceae</taxon>
        <taxon>Cordyceps</taxon>
    </lineage>
</organism>
<sequence length="70" mass="7744">MRGEGVVKLAMLLAMNSSKPHERAIDGLKSREADRAVLYHLLDQITRRLTGRNTLSRPNNGMRLSGALEG</sequence>
<evidence type="ECO:0000313" key="1">
    <source>
        <dbReference type="EMBL" id="TQV93255.1"/>
    </source>
</evidence>
<evidence type="ECO:0000313" key="2">
    <source>
        <dbReference type="Proteomes" id="UP000315783"/>
    </source>
</evidence>
<comment type="caution">
    <text evidence="1">The sequence shown here is derived from an EMBL/GenBank/DDBJ whole genome shotgun (WGS) entry which is preliminary data.</text>
</comment>
<dbReference type="AlphaFoldDB" id="A0A545UUX4"/>
<dbReference type="EMBL" id="SPUK01000012">
    <property type="protein sequence ID" value="TQV93255.1"/>
    <property type="molecule type" value="Genomic_DNA"/>
</dbReference>
<keyword evidence="2" id="KW-1185">Reference proteome</keyword>
<gene>
    <name evidence="1" type="ORF">IF1G_07833</name>
</gene>
<protein>
    <submittedName>
        <fullName evidence="1">Uncharacterized protein</fullName>
    </submittedName>
</protein>
<accession>A0A545UUX4</accession>